<dbReference type="EMBL" id="RSDW01000001">
    <property type="protein sequence ID" value="RSL18467.1"/>
    <property type="molecule type" value="Genomic_DNA"/>
</dbReference>
<sequence>MRCEDAAEFVSALYDGETIPRAAAEHVSLCQACQSQLKEYIEMGVELRRVASLDAESEVKDRTWEKQPGTIRRWWQKGWETMRIPRMAFVLLLTMVVAISSGLTLIGVRAHEHGTVAILKIAPPDEETVMNIMPCPLSTEDKNYSDCDNSGVMRSGSFSYKIKLLSRDGNRIRLGIRAAFVNRANSTETVAQKLQGATEREYWFEPGETLKIDVDGLGPVAVTGEWQDHMPYFPRMDVEHNLEPGPNELRMISPILLRGDRVVFDAKGGAATSSVPNAAFWVNVPGDGVYVLSMSPMPDSVQAHAADNRVTFEIGGRSYQFVTGAPITRAEKVWILHRAGAKFPMNGVFGSGSSDGLLPLLQANK</sequence>
<protein>
    <submittedName>
        <fullName evidence="2">Uncharacterized protein</fullName>
    </submittedName>
</protein>
<comment type="caution">
    <text evidence="2">The sequence shown here is derived from an EMBL/GenBank/DDBJ whole genome shotgun (WGS) entry which is preliminary data.</text>
</comment>
<keyword evidence="1" id="KW-0812">Transmembrane</keyword>
<evidence type="ECO:0000313" key="3">
    <source>
        <dbReference type="Proteomes" id="UP000269669"/>
    </source>
</evidence>
<keyword evidence="3" id="KW-1185">Reference proteome</keyword>
<dbReference type="Proteomes" id="UP000269669">
    <property type="component" value="Unassembled WGS sequence"/>
</dbReference>
<keyword evidence="1" id="KW-0472">Membrane</keyword>
<name>A0A428MNG7_9BACT</name>
<proteinExistence type="predicted"/>
<reference evidence="2 3" key="1">
    <citation type="submission" date="2018-12" db="EMBL/GenBank/DDBJ databases">
        <title>Sequencing of bacterial isolates from soil warming experiment in Harvard Forest, Massachusetts, USA.</title>
        <authorList>
            <person name="Deangelis K."/>
        </authorList>
    </citation>
    <scope>NUCLEOTIDE SEQUENCE [LARGE SCALE GENOMIC DNA]</scope>
    <source>
        <strain evidence="2 3">EB153</strain>
    </source>
</reference>
<dbReference type="RefSeq" id="WP_125486833.1">
    <property type="nucleotide sequence ID" value="NZ_RSDW01000001.1"/>
</dbReference>
<dbReference type="AlphaFoldDB" id="A0A428MNG7"/>
<evidence type="ECO:0000313" key="2">
    <source>
        <dbReference type="EMBL" id="RSL18467.1"/>
    </source>
</evidence>
<evidence type="ECO:0000256" key="1">
    <source>
        <dbReference type="SAM" id="Phobius"/>
    </source>
</evidence>
<accession>A0A428MNG7</accession>
<gene>
    <name evidence="2" type="ORF">EDE15_4044</name>
</gene>
<organism evidence="2 3">
    <name type="scientific">Edaphobacter aggregans</name>
    <dbReference type="NCBI Taxonomy" id="570835"/>
    <lineage>
        <taxon>Bacteria</taxon>
        <taxon>Pseudomonadati</taxon>
        <taxon>Acidobacteriota</taxon>
        <taxon>Terriglobia</taxon>
        <taxon>Terriglobales</taxon>
        <taxon>Acidobacteriaceae</taxon>
        <taxon>Edaphobacter</taxon>
    </lineage>
</organism>
<feature type="transmembrane region" description="Helical" evidence="1">
    <location>
        <begin position="87"/>
        <end position="108"/>
    </location>
</feature>
<keyword evidence="1" id="KW-1133">Transmembrane helix</keyword>
<dbReference type="OrthoDB" id="117851at2"/>